<dbReference type="GO" id="GO:0008168">
    <property type="term" value="F:methyltransferase activity"/>
    <property type="evidence" value="ECO:0007669"/>
    <property type="project" value="UniProtKB-KW"/>
</dbReference>
<reference evidence="2 3" key="1">
    <citation type="submission" date="2018-10" db="EMBL/GenBank/DDBJ databases">
        <title>Genomic Encyclopedia of Archaeal and Bacterial Type Strains, Phase II (KMG-II): from individual species to whole genera.</title>
        <authorList>
            <person name="Goeker M."/>
        </authorList>
    </citation>
    <scope>NUCLEOTIDE SEQUENCE [LARGE SCALE GENOMIC DNA]</scope>
    <source>
        <strain evidence="2 3">DSM 25217</strain>
    </source>
</reference>
<dbReference type="CDD" id="cd02440">
    <property type="entry name" value="AdoMet_MTases"/>
    <property type="match status" value="1"/>
</dbReference>
<dbReference type="PANTHER" id="PTHR43591">
    <property type="entry name" value="METHYLTRANSFERASE"/>
    <property type="match status" value="1"/>
</dbReference>
<dbReference type="InterPro" id="IPR041698">
    <property type="entry name" value="Methyltransf_25"/>
</dbReference>
<dbReference type="Gene3D" id="3.40.50.150">
    <property type="entry name" value="Vaccinia Virus protein VP39"/>
    <property type="match status" value="1"/>
</dbReference>
<keyword evidence="3" id="KW-1185">Reference proteome</keyword>
<evidence type="ECO:0000259" key="1">
    <source>
        <dbReference type="Pfam" id="PF13649"/>
    </source>
</evidence>
<dbReference type="Pfam" id="PF13649">
    <property type="entry name" value="Methyltransf_25"/>
    <property type="match status" value="1"/>
</dbReference>
<evidence type="ECO:0000313" key="2">
    <source>
        <dbReference type="EMBL" id="RMB02914.1"/>
    </source>
</evidence>
<dbReference type="OrthoDB" id="9765084at2"/>
<sequence>MDDLHLLDDLHRDGARQGPGGDAETRLAIALSGLGDGKNLTIADIGCGSGASTLVLADALDARITAVDCMPAFLAALDRAAARAGVADRITPLAGSMDALPFADGSLDAIWSEGAIYTMGFTAGVAAWRRFLKPGGILAVSELTWLTAARPRDLTAYWTDAYAEVDTAAAKLAVLERHGFAPMGYFVLPEHCWFDNYYRPLRQRFDRFLDRHAHSAAARAVVDAEEEEITLFERHKDHVGYGYYIARKVDG</sequence>
<dbReference type="InParanoid" id="A0A3M0BZ93"/>
<dbReference type="InterPro" id="IPR029063">
    <property type="entry name" value="SAM-dependent_MTases_sf"/>
</dbReference>
<dbReference type="Proteomes" id="UP000271227">
    <property type="component" value="Unassembled WGS sequence"/>
</dbReference>
<dbReference type="PANTHER" id="PTHR43591:SF99">
    <property type="entry name" value="OS06G0646000 PROTEIN"/>
    <property type="match status" value="1"/>
</dbReference>
<protein>
    <submittedName>
        <fullName evidence="2">Methyltransferase family protein</fullName>
    </submittedName>
</protein>
<gene>
    <name evidence="2" type="ORF">BXY39_3269</name>
</gene>
<name>A0A3M0BZ93_9PROT</name>
<proteinExistence type="predicted"/>
<dbReference type="SUPFAM" id="SSF53335">
    <property type="entry name" value="S-adenosyl-L-methionine-dependent methyltransferases"/>
    <property type="match status" value="1"/>
</dbReference>
<evidence type="ECO:0000313" key="3">
    <source>
        <dbReference type="Proteomes" id="UP000271227"/>
    </source>
</evidence>
<dbReference type="EMBL" id="REFR01000014">
    <property type="protein sequence ID" value="RMB02914.1"/>
    <property type="molecule type" value="Genomic_DNA"/>
</dbReference>
<accession>A0A3M0BZ93</accession>
<feature type="domain" description="Methyltransferase" evidence="1">
    <location>
        <begin position="42"/>
        <end position="136"/>
    </location>
</feature>
<organism evidence="2 3">
    <name type="scientific">Eilatimonas milleporae</name>
    <dbReference type="NCBI Taxonomy" id="911205"/>
    <lineage>
        <taxon>Bacteria</taxon>
        <taxon>Pseudomonadati</taxon>
        <taxon>Pseudomonadota</taxon>
        <taxon>Alphaproteobacteria</taxon>
        <taxon>Kordiimonadales</taxon>
        <taxon>Kordiimonadaceae</taxon>
        <taxon>Eilatimonas</taxon>
    </lineage>
</organism>
<comment type="caution">
    <text evidence="2">The sequence shown here is derived from an EMBL/GenBank/DDBJ whole genome shotgun (WGS) entry which is preliminary data.</text>
</comment>
<dbReference type="AlphaFoldDB" id="A0A3M0BZ93"/>
<dbReference type="RefSeq" id="WP_121939900.1">
    <property type="nucleotide sequence ID" value="NZ_REFR01000014.1"/>
</dbReference>
<keyword evidence="2" id="KW-0808">Transferase</keyword>
<dbReference type="GO" id="GO:0032259">
    <property type="term" value="P:methylation"/>
    <property type="evidence" value="ECO:0007669"/>
    <property type="project" value="UniProtKB-KW"/>
</dbReference>
<keyword evidence="2" id="KW-0489">Methyltransferase</keyword>